<proteinExistence type="predicted"/>
<protein>
    <submittedName>
        <fullName evidence="3">Glycosyltransferase</fullName>
    </submittedName>
</protein>
<gene>
    <name evidence="3" type="ORF">D4739_00975</name>
</gene>
<dbReference type="SUPFAM" id="SSF53756">
    <property type="entry name" value="UDP-Glycosyltransferase/glycogen phosphorylase"/>
    <property type="match status" value="1"/>
</dbReference>
<dbReference type="CDD" id="cd00761">
    <property type="entry name" value="Glyco_tranf_GTA_type"/>
    <property type="match status" value="1"/>
</dbReference>
<dbReference type="InterPro" id="IPR055259">
    <property type="entry name" value="YkvP/CgeB_Glyco_trans-like"/>
</dbReference>
<evidence type="ECO:0000259" key="2">
    <source>
        <dbReference type="Pfam" id="PF13524"/>
    </source>
</evidence>
<dbReference type="AlphaFoldDB" id="A0A3A5HA83"/>
<evidence type="ECO:0000313" key="3">
    <source>
        <dbReference type="EMBL" id="RJS44954.1"/>
    </source>
</evidence>
<dbReference type="SUPFAM" id="SSF53448">
    <property type="entry name" value="Nucleotide-diphospho-sugar transferases"/>
    <property type="match status" value="2"/>
</dbReference>
<sequence length="933" mass="102837">MAKFPAARDHRDGPIGHYVEVGAPAGAHANEWLPVDDDGRQPDLCAWLRERLVEWRERESPMAPDLVRQAPGPEADAARARLAGVRPAPSTSGPLVSVAIIGGYVPERLADTLRSVAAQTEVSWEAFVLVEDASLAALALEEVPGQRVTVLEVGQNVGLGVREAVERATGEYAAVITAGETWSADRLRLAVAAARSGGADLVADVLKVERGDSIRYGAARLAGGRVVSRQTIDISRVVARRDLVASAAIDWSQDIWAWLLVTALTDHSRVEYLPVVGTTRDQSVRMRALRPLRRWQRLRYAPLDTAPDRALRDRLIDWSEIEERTPEADVVSVLIPTYRDWRMTTDAVAALAQTETDLEIDCIVHDDGGDAMSAVILDSLPLRFPGVRVMHDNINRGFAMANNLAFAHARGAVVVLLNNDTEVEPGWLTPLVSALEDPQVLGVQSLLLFPTGTIQSAGVAFPSCVGIPHEFLGGFPREDAEGIEQLRFHALTGAALAVRHADLTAVRGLDPIYRNGMEDIDLCLRLADVREGHFVVRPDSVVIHHESRSEGRFKKSRQNRAVLLEQWRDRLPADDVKLWGTRGFTVVDHEVVHHRDEIGSVGAPSPVLVRTDRLPGRAQVSEAPPRLRWSIKNPAPAGKAGEHWGDTHFARAVAGALRELGQQVVIDARPEFYRSSGRHDDVNLVLQGLAPYQPFAESVNLVWVISHPERFHAAQAHYFDRVLAASVSWAEQTSREWGRRVEPLLQATDPESFHPDRAVPDTGHPVLFVGSSRNVSRPIVADAVEQGLPLSIYGGQWKEFVHKRYIKGEYLPNADLGAAYRSAGVVLNDHWEDMRVEGFVSNRLFDAAASGARVITDDVAGLGDTFGNLVQVYRTPEDLVRLSSMVNPDEVFGDDAYRREVAARIAREHSFHARAERLVEVAIEERKRRGFSL</sequence>
<accession>A0A3A5HA83</accession>
<dbReference type="Proteomes" id="UP000276542">
    <property type="component" value="Unassembled WGS sequence"/>
</dbReference>
<dbReference type="Pfam" id="PF00535">
    <property type="entry name" value="Glycos_transf_2"/>
    <property type="match status" value="2"/>
</dbReference>
<dbReference type="GO" id="GO:0016740">
    <property type="term" value="F:transferase activity"/>
    <property type="evidence" value="ECO:0007669"/>
    <property type="project" value="UniProtKB-KW"/>
</dbReference>
<feature type="domain" description="Glycosyltransferase 2-like" evidence="1">
    <location>
        <begin position="107"/>
        <end position="220"/>
    </location>
</feature>
<dbReference type="EMBL" id="QYRP01000002">
    <property type="protein sequence ID" value="RJS44954.1"/>
    <property type="molecule type" value="Genomic_DNA"/>
</dbReference>
<dbReference type="InterPro" id="IPR001173">
    <property type="entry name" value="Glyco_trans_2-like"/>
</dbReference>
<dbReference type="Pfam" id="PF13524">
    <property type="entry name" value="Glyco_trans_1_2"/>
    <property type="match status" value="1"/>
</dbReference>
<keyword evidence="3" id="KW-0808">Transferase</keyword>
<dbReference type="InterPro" id="IPR029044">
    <property type="entry name" value="Nucleotide-diphossugar_trans"/>
</dbReference>
<dbReference type="OrthoDB" id="5165900at2"/>
<feature type="domain" description="Spore protein YkvP/CgeB glycosyl transferase-like" evidence="2">
    <location>
        <begin position="785"/>
        <end position="919"/>
    </location>
</feature>
<dbReference type="PANTHER" id="PTHR43179:SF7">
    <property type="entry name" value="RHAMNOSYLTRANSFERASE WBBL"/>
    <property type="match status" value="1"/>
</dbReference>
<reference evidence="4" key="1">
    <citation type="submission" date="2018-09" db="EMBL/GenBank/DDBJ databases">
        <authorList>
            <person name="Zhu H."/>
        </authorList>
    </citation>
    <scope>NUCLEOTIDE SEQUENCE [LARGE SCALE GENOMIC DNA]</scope>
    <source>
        <strain evidence="4">K1W22B-1</strain>
    </source>
</reference>
<evidence type="ECO:0000259" key="1">
    <source>
        <dbReference type="Pfam" id="PF00535"/>
    </source>
</evidence>
<keyword evidence="4" id="KW-1185">Reference proteome</keyword>
<dbReference type="PANTHER" id="PTHR43179">
    <property type="entry name" value="RHAMNOSYLTRANSFERASE WBBL"/>
    <property type="match status" value="1"/>
</dbReference>
<evidence type="ECO:0000313" key="4">
    <source>
        <dbReference type="Proteomes" id="UP000276542"/>
    </source>
</evidence>
<comment type="caution">
    <text evidence="3">The sequence shown here is derived from an EMBL/GenBank/DDBJ whole genome shotgun (WGS) entry which is preliminary data.</text>
</comment>
<organism evidence="3 4">
    <name type="scientific">Nocardioides cavernaquae</name>
    <dbReference type="NCBI Taxonomy" id="2321396"/>
    <lineage>
        <taxon>Bacteria</taxon>
        <taxon>Bacillati</taxon>
        <taxon>Actinomycetota</taxon>
        <taxon>Actinomycetes</taxon>
        <taxon>Propionibacteriales</taxon>
        <taxon>Nocardioidaceae</taxon>
        <taxon>Nocardioides</taxon>
    </lineage>
</organism>
<dbReference type="Gene3D" id="3.90.550.10">
    <property type="entry name" value="Spore Coat Polysaccharide Biosynthesis Protein SpsA, Chain A"/>
    <property type="match status" value="2"/>
</dbReference>
<feature type="domain" description="Glycosyltransferase 2-like" evidence="1">
    <location>
        <begin position="332"/>
        <end position="442"/>
    </location>
</feature>
<name>A0A3A5HA83_9ACTN</name>